<dbReference type="RefSeq" id="WP_072848617.1">
    <property type="nucleotide sequence ID" value="NZ_FQVI01000001.1"/>
</dbReference>
<keyword evidence="11" id="KW-0645">Protease</keyword>
<gene>
    <name evidence="11" type="ORF">SAMN02745158_00447</name>
</gene>
<dbReference type="PRINTS" id="PR00725">
    <property type="entry name" value="DADACBPTASE1"/>
</dbReference>
<proteinExistence type="inferred from homology"/>
<evidence type="ECO:0000256" key="4">
    <source>
        <dbReference type="ARBA" id="ARBA00022960"/>
    </source>
</evidence>
<evidence type="ECO:0000256" key="6">
    <source>
        <dbReference type="ARBA" id="ARBA00023316"/>
    </source>
</evidence>
<dbReference type="OrthoDB" id="9791132at2"/>
<organism evidence="11 12">
    <name type="scientific">Lactonifactor longoviformis DSM 17459</name>
    <dbReference type="NCBI Taxonomy" id="1122155"/>
    <lineage>
        <taxon>Bacteria</taxon>
        <taxon>Bacillati</taxon>
        <taxon>Bacillota</taxon>
        <taxon>Clostridia</taxon>
        <taxon>Eubacteriales</taxon>
        <taxon>Clostridiaceae</taxon>
        <taxon>Lactonifactor</taxon>
    </lineage>
</organism>
<dbReference type="PANTHER" id="PTHR21581">
    <property type="entry name" value="D-ALANYL-D-ALANINE CARBOXYPEPTIDASE"/>
    <property type="match status" value="1"/>
</dbReference>
<keyword evidence="12" id="KW-1185">Reference proteome</keyword>
<protein>
    <submittedName>
        <fullName evidence="11">D-alanyl-D-alanine carboxypeptidase (Penicillin-binding protein 5/6)</fullName>
    </submittedName>
</protein>
<dbReference type="Gene3D" id="3.40.710.10">
    <property type="entry name" value="DD-peptidase/beta-lactamase superfamily"/>
    <property type="match status" value="1"/>
</dbReference>
<dbReference type="GO" id="GO:0008360">
    <property type="term" value="P:regulation of cell shape"/>
    <property type="evidence" value="ECO:0007669"/>
    <property type="project" value="UniProtKB-KW"/>
</dbReference>
<accession>A0A1M4T605</accession>
<dbReference type="GO" id="GO:0009252">
    <property type="term" value="P:peptidoglycan biosynthetic process"/>
    <property type="evidence" value="ECO:0007669"/>
    <property type="project" value="UniProtKB-KW"/>
</dbReference>
<dbReference type="GO" id="GO:0006508">
    <property type="term" value="P:proteolysis"/>
    <property type="evidence" value="ECO:0007669"/>
    <property type="project" value="InterPro"/>
</dbReference>
<comment type="similarity">
    <text evidence="1 9">Belongs to the peptidase S11 family.</text>
</comment>
<evidence type="ECO:0000256" key="8">
    <source>
        <dbReference type="PIRSR" id="PIRSR618044-2"/>
    </source>
</evidence>
<dbReference type="Pfam" id="PF00768">
    <property type="entry name" value="Peptidase_S11"/>
    <property type="match status" value="1"/>
</dbReference>
<evidence type="ECO:0000256" key="9">
    <source>
        <dbReference type="RuleBase" id="RU004016"/>
    </source>
</evidence>
<dbReference type="Proteomes" id="UP000184245">
    <property type="component" value="Unassembled WGS sequence"/>
</dbReference>
<keyword evidence="2" id="KW-0732">Signal</keyword>
<evidence type="ECO:0000256" key="5">
    <source>
        <dbReference type="ARBA" id="ARBA00022984"/>
    </source>
</evidence>
<evidence type="ECO:0000256" key="3">
    <source>
        <dbReference type="ARBA" id="ARBA00022801"/>
    </source>
</evidence>
<dbReference type="InterPro" id="IPR012338">
    <property type="entry name" value="Beta-lactam/transpept-like"/>
</dbReference>
<feature type="active site" description="Acyl-ester intermediate" evidence="7">
    <location>
        <position position="90"/>
    </location>
</feature>
<feature type="active site" description="Proton acceptor" evidence="7">
    <location>
        <position position="93"/>
    </location>
</feature>
<dbReference type="GO" id="GO:0071555">
    <property type="term" value="P:cell wall organization"/>
    <property type="evidence" value="ECO:0007669"/>
    <property type="project" value="UniProtKB-KW"/>
</dbReference>
<evidence type="ECO:0000256" key="2">
    <source>
        <dbReference type="ARBA" id="ARBA00022729"/>
    </source>
</evidence>
<feature type="active site" evidence="7">
    <location>
        <position position="150"/>
    </location>
</feature>
<reference evidence="11 12" key="1">
    <citation type="submission" date="2016-11" db="EMBL/GenBank/DDBJ databases">
        <authorList>
            <person name="Jaros S."/>
            <person name="Januszkiewicz K."/>
            <person name="Wedrychowicz H."/>
        </authorList>
    </citation>
    <scope>NUCLEOTIDE SEQUENCE [LARGE SCALE GENOMIC DNA]</scope>
    <source>
        <strain evidence="11 12">DSM 17459</strain>
    </source>
</reference>
<feature type="binding site" evidence="8">
    <location>
        <position position="263"/>
    </location>
    <ligand>
        <name>substrate</name>
    </ligand>
</feature>
<dbReference type="AlphaFoldDB" id="A0A1M4T605"/>
<keyword evidence="4" id="KW-0133">Cell shape</keyword>
<evidence type="ECO:0000256" key="7">
    <source>
        <dbReference type="PIRSR" id="PIRSR618044-1"/>
    </source>
</evidence>
<dbReference type="SUPFAM" id="SSF56601">
    <property type="entry name" value="beta-lactamase/transpeptidase-like"/>
    <property type="match status" value="1"/>
</dbReference>
<dbReference type="STRING" id="1122155.SAMN02745158_00447"/>
<dbReference type="InterPro" id="IPR018044">
    <property type="entry name" value="Peptidase_S11"/>
</dbReference>
<dbReference type="InterPro" id="IPR001967">
    <property type="entry name" value="Peptidase_S11_N"/>
</dbReference>
<keyword evidence="11" id="KW-0121">Carboxypeptidase</keyword>
<keyword evidence="6" id="KW-0961">Cell wall biogenesis/degradation</keyword>
<feature type="domain" description="Peptidase S11 D-alanyl-D-alanine carboxypeptidase A N-terminal" evidence="10">
    <location>
        <begin position="58"/>
        <end position="288"/>
    </location>
</feature>
<dbReference type="PANTHER" id="PTHR21581:SF6">
    <property type="entry name" value="TRAFFICKING PROTEIN PARTICLE COMPLEX SUBUNIT 12"/>
    <property type="match status" value="1"/>
</dbReference>
<evidence type="ECO:0000256" key="1">
    <source>
        <dbReference type="ARBA" id="ARBA00007164"/>
    </source>
</evidence>
<evidence type="ECO:0000313" key="12">
    <source>
        <dbReference type="Proteomes" id="UP000184245"/>
    </source>
</evidence>
<keyword evidence="5" id="KW-0573">Peptidoglycan synthesis</keyword>
<sequence length="321" mass="34708">MTRKGRKRRRGMRRLGNLAAVFLLLVLLLLLLPAGRQIQGLVSEKTGLGSAAPGEVLQIDVKSPNAVLLRREDGRILFQKSGGEKIYPASLTKIMTVLTAIEQLPDLDEEILLSAELFDPLYAQGASMAGFQPGEQVKARDLFYGAMLPSGAECCVGLAEKIAGSEDGFASLMNKKAEKLGMKQTHFSNTTGLPDENHYSTVEDIACLLDNALKNDTFREIFTSSRYSTGGTNLHPEGITFYSTLSQSLEDPSFPGGEIEGGKTGYTQEAGLCLASLAMKDGREYIFVSAKGEGNHQTEPVHAQDALCAYKAIPASRERAD</sequence>
<evidence type="ECO:0000259" key="10">
    <source>
        <dbReference type="Pfam" id="PF00768"/>
    </source>
</evidence>
<evidence type="ECO:0000313" key="11">
    <source>
        <dbReference type="EMBL" id="SHE39983.1"/>
    </source>
</evidence>
<dbReference type="GO" id="GO:0009002">
    <property type="term" value="F:serine-type D-Ala-D-Ala carboxypeptidase activity"/>
    <property type="evidence" value="ECO:0007669"/>
    <property type="project" value="InterPro"/>
</dbReference>
<name>A0A1M4T605_9CLOT</name>
<dbReference type="EMBL" id="FQVI01000001">
    <property type="protein sequence ID" value="SHE39983.1"/>
    <property type="molecule type" value="Genomic_DNA"/>
</dbReference>
<keyword evidence="3" id="KW-0378">Hydrolase</keyword>